<dbReference type="Proteomes" id="UP000076555">
    <property type="component" value="Unassembled WGS sequence"/>
</dbReference>
<reference evidence="1 2" key="1">
    <citation type="submission" date="2016-04" db="EMBL/GenBank/DDBJ databases">
        <title>Draft Genome Assembly of the Bloom-forming Cyanobacterium Nodularia spumigena Strain CENA596 in Shrimp Production Ponds.</title>
        <authorList>
            <person name="Popin R.V."/>
            <person name="Rigonato J."/>
            <person name="Abreu V.A."/>
            <person name="Andreote A.P."/>
            <person name="Silveira S.B."/>
            <person name="Odebrecht C."/>
            <person name="Fiore M.F."/>
        </authorList>
    </citation>
    <scope>NUCLEOTIDE SEQUENCE [LARGE SCALE GENOMIC DNA]</scope>
    <source>
        <strain evidence="1 2">CENA596</strain>
    </source>
</reference>
<accession>A0A166KSH2</accession>
<dbReference type="EMBL" id="LWAJ01000018">
    <property type="protein sequence ID" value="KZL51496.1"/>
    <property type="molecule type" value="Genomic_DNA"/>
</dbReference>
<dbReference type="OrthoDB" id="9807157at2"/>
<dbReference type="InterPro" id="IPR007434">
    <property type="entry name" value="FemAB-like"/>
</dbReference>
<sequence>MILDGKALTVTQSYSLKHTTQSEWNLPVFSQPLLDYELLNIIEEARVNNLQHFYFQLLNSQEAVIGRANAYIALTDFATLESGMPPSLIQVIQNIKKLFPKFLAFNMLECGFFTTLGEGLEVSEPEYKPAAIQAVAQQMENITKSHKVDFLFFRDIPLEAYETYRKILMPMGYLPTLGFSNAVLELKQDNLAEFLKNFNSKERLKLKNSLFFKEKFNIECKILTDYKDLCPQLAKLWKNVYQGSTDYSREYLDEKFFYTCSQVLKEQSEIITFWAEEKLIAFMLNIFNRDEYFVLDWGVDYEFQHYRQANLYRAASVISIEQAMKHKKKRVAFGITNYIPKKLVNATIHPLVYFVKHTKNPLLTYALAVGMKGQIIQPDYEDFWQINPQLNQYQELDSFIAQEQATLLKRGFFF</sequence>
<evidence type="ECO:0000313" key="2">
    <source>
        <dbReference type="Proteomes" id="UP000076555"/>
    </source>
</evidence>
<proteinExistence type="predicted"/>
<evidence type="ECO:0000313" key="1">
    <source>
        <dbReference type="EMBL" id="KZL51496.1"/>
    </source>
</evidence>
<organism evidence="1 2">
    <name type="scientific">Nodularia spumigena CENA596</name>
    <dbReference type="NCBI Taxonomy" id="1819295"/>
    <lineage>
        <taxon>Bacteria</taxon>
        <taxon>Bacillati</taxon>
        <taxon>Cyanobacteriota</taxon>
        <taxon>Cyanophyceae</taxon>
        <taxon>Nostocales</taxon>
        <taxon>Nodulariaceae</taxon>
        <taxon>Nodularia</taxon>
    </lineage>
</organism>
<dbReference type="AlphaFoldDB" id="A0A166KSH2"/>
<dbReference type="SUPFAM" id="SSF55729">
    <property type="entry name" value="Acyl-CoA N-acyltransferases (Nat)"/>
    <property type="match status" value="1"/>
</dbReference>
<name>A0A166KSH2_NODSP</name>
<dbReference type="InterPro" id="IPR016181">
    <property type="entry name" value="Acyl_CoA_acyltransferase"/>
</dbReference>
<dbReference type="Gene3D" id="3.40.630.30">
    <property type="match status" value="1"/>
</dbReference>
<gene>
    <name evidence="1" type="ORF">A2T98_01885</name>
</gene>
<dbReference type="RefSeq" id="WP_063871327.1">
    <property type="nucleotide sequence ID" value="NZ_CAWMRI010000018.1"/>
</dbReference>
<dbReference type="Pfam" id="PF04339">
    <property type="entry name" value="FemAB_like"/>
    <property type="match status" value="1"/>
</dbReference>
<protein>
    <submittedName>
        <fullName evidence="1">Uncharacterized protein</fullName>
    </submittedName>
</protein>
<comment type="caution">
    <text evidence="1">The sequence shown here is derived from an EMBL/GenBank/DDBJ whole genome shotgun (WGS) entry which is preliminary data.</text>
</comment>